<dbReference type="EMBL" id="AGEG01000014">
    <property type="protein sequence ID" value="EHR36605.1"/>
    <property type="molecule type" value="Genomic_DNA"/>
</dbReference>
<evidence type="ECO:0000256" key="8">
    <source>
        <dbReference type="ARBA" id="ARBA00023136"/>
    </source>
</evidence>
<dbReference type="STRING" id="883113.HMPREF9708_01277"/>
<dbReference type="GO" id="GO:0005886">
    <property type="term" value="C:plasma membrane"/>
    <property type="evidence" value="ECO:0007669"/>
    <property type="project" value="UniProtKB-SubCell"/>
</dbReference>
<protein>
    <recommendedName>
        <fullName evidence="9">Cobalamin biosynthesis protein CobD</fullName>
    </recommendedName>
</protein>
<accession>H3NK88</accession>
<comment type="similarity">
    <text evidence="3 9">Belongs to the CobD/CbiB family.</text>
</comment>
<dbReference type="PANTHER" id="PTHR34308">
    <property type="entry name" value="COBALAMIN BIOSYNTHESIS PROTEIN CBIB"/>
    <property type="match status" value="1"/>
</dbReference>
<dbReference type="RefSeq" id="WP_006309480.1">
    <property type="nucleotide sequence ID" value="NZ_JH601133.1"/>
</dbReference>
<dbReference type="HAMAP" id="MF_00024">
    <property type="entry name" value="CobD_CbiB"/>
    <property type="match status" value="1"/>
</dbReference>
<dbReference type="HOGENOM" id="CLU_054212_0_0_9"/>
<name>H3NK88_9LACT</name>
<evidence type="ECO:0000313" key="11">
    <source>
        <dbReference type="Proteomes" id="UP000006190"/>
    </source>
</evidence>
<keyword evidence="4 9" id="KW-1003">Cell membrane</keyword>
<sequence>MGRIPLILCAILLDLLIGDPESWPHPVRAMGSYIVYFKRRWIRDSLTANQKLIRGSLLWVSLVVMTLTVVLLVTKGLATIHEGLADIWSLYLFYSGLSIKSLAQEARRVQQALRERGLIAGRQQVARIVGRQTDQLSQEEVIKATVETVAENTCDGVIAPLFYGLLFGPAGMMVYKAVNTMDSMLGYRSPAYEHLGKPAALMDDGFNYLPARLGALFMVFACWLLNYQPQKAIQILIRDRRQHASPNAGYAEAVVAGALGLQLGGGHYYHGQWVDKASIGDHLNQASLKDITRVNRILYLTSGLVFVLLGLIQLLCWKEGI</sequence>
<gene>
    <name evidence="9" type="primary">cobD</name>
    <name evidence="10" type="ORF">HMPREF9708_01277</name>
</gene>
<comment type="subcellular location">
    <subcellularLocation>
        <location evidence="1 9">Cell membrane</location>
        <topology evidence="1 9">Multi-pass membrane protein</topology>
    </subcellularLocation>
</comment>
<dbReference type="Proteomes" id="UP000006190">
    <property type="component" value="Unassembled WGS sequence"/>
</dbReference>
<organism evidence="10 11">
    <name type="scientific">Facklamia languida CCUG 37842</name>
    <dbReference type="NCBI Taxonomy" id="883113"/>
    <lineage>
        <taxon>Bacteria</taxon>
        <taxon>Bacillati</taxon>
        <taxon>Bacillota</taxon>
        <taxon>Bacilli</taxon>
        <taxon>Lactobacillales</taxon>
        <taxon>Aerococcaceae</taxon>
        <taxon>Facklamia</taxon>
    </lineage>
</organism>
<comment type="caution">
    <text evidence="10">The sequence shown here is derived from an EMBL/GenBank/DDBJ whole genome shotgun (WGS) entry which is preliminary data.</text>
</comment>
<dbReference type="eggNOG" id="COG1270">
    <property type="taxonomic scope" value="Bacteria"/>
</dbReference>
<comment type="function">
    <text evidence="9">Converts cobyric acid to cobinamide by the addition of aminopropanol on the F carboxylic group.</text>
</comment>
<keyword evidence="5 9" id="KW-0169">Cobalamin biosynthesis</keyword>
<keyword evidence="6 9" id="KW-0812">Transmembrane</keyword>
<evidence type="ECO:0000256" key="9">
    <source>
        <dbReference type="HAMAP-Rule" id="MF_00024"/>
    </source>
</evidence>
<feature type="transmembrane region" description="Helical" evidence="9">
    <location>
        <begin position="157"/>
        <end position="178"/>
    </location>
</feature>
<comment type="pathway">
    <text evidence="2 9">Cofactor biosynthesis; adenosylcobalamin biosynthesis.</text>
</comment>
<evidence type="ECO:0000256" key="2">
    <source>
        <dbReference type="ARBA" id="ARBA00004953"/>
    </source>
</evidence>
<dbReference type="NCBIfam" id="TIGR00380">
    <property type="entry name" value="cobal_cbiB"/>
    <property type="match status" value="1"/>
</dbReference>
<feature type="transmembrane region" description="Helical" evidence="9">
    <location>
        <begin position="53"/>
        <end position="73"/>
    </location>
</feature>
<dbReference type="PATRIC" id="fig|883113.3.peg.1274"/>
<keyword evidence="8 9" id="KW-0472">Membrane</keyword>
<evidence type="ECO:0000256" key="1">
    <source>
        <dbReference type="ARBA" id="ARBA00004651"/>
    </source>
</evidence>
<evidence type="ECO:0000256" key="5">
    <source>
        <dbReference type="ARBA" id="ARBA00022573"/>
    </source>
</evidence>
<evidence type="ECO:0000256" key="3">
    <source>
        <dbReference type="ARBA" id="ARBA00006263"/>
    </source>
</evidence>
<dbReference type="AlphaFoldDB" id="H3NK88"/>
<dbReference type="PANTHER" id="PTHR34308:SF1">
    <property type="entry name" value="COBALAMIN BIOSYNTHESIS PROTEIN CBIB"/>
    <property type="match status" value="1"/>
</dbReference>
<feature type="transmembrane region" description="Helical" evidence="9">
    <location>
        <begin position="209"/>
        <end position="227"/>
    </location>
</feature>
<evidence type="ECO:0000313" key="10">
    <source>
        <dbReference type="EMBL" id="EHR36605.1"/>
    </source>
</evidence>
<dbReference type="GO" id="GO:0015420">
    <property type="term" value="F:ABC-type vitamin B12 transporter activity"/>
    <property type="evidence" value="ECO:0007669"/>
    <property type="project" value="UniProtKB-UniRule"/>
</dbReference>
<evidence type="ECO:0000256" key="6">
    <source>
        <dbReference type="ARBA" id="ARBA00022692"/>
    </source>
</evidence>
<evidence type="ECO:0000256" key="7">
    <source>
        <dbReference type="ARBA" id="ARBA00022989"/>
    </source>
</evidence>
<feature type="transmembrane region" description="Helical" evidence="9">
    <location>
        <begin position="297"/>
        <end position="317"/>
    </location>
</feature>
<evidence type="ECO:0000256" key="4">
    <source>
        <dbReference type="ARBA" id="ARBA00022475"/>
    </source>
</evidence>
<dbReference type="OrthoDB" id="9811967at2"/>
<dbReference type="GO" id="GO:0048472">
    <property type="term" value="F:threonine-phosphate decarboxylase activity"/>
    <property type="evidence" value="ECO:0007669"/>
    <property type="project" value="InterPro"/>
</dbReference>
<keyword evidence="7 9" id="KW-1133">Transmembrane helix</keyword>
<comment type="caution">
    <text evidence="9">Lacks conserved residue(s) required for the propagation of feature annotation.</text>
</comment>
<dbReference type="UniPathway" id="UPA00148"/>
<dbReference type="GO" id="GO:0009236">
    <property type="term" value="P:cobalamin biosynthetic process"/>
    <property type="evidence" value="ECO:0007669"/>
    <property type="project" value="UniProtKB-UniRule"/>
</dbReference>
<dbReference type="InterPro" id="IPR004485">
    <property type="entry name" value="Cobalamin_biosynth_CobD/CbiB"/>
</dbReference>
<reference evidence="10 11" key="1">
    <citation type="submission" date="2012-01" db="EMBL/GenBank/DDBJ databases">
        <title>The Genome Sequence of Facklamia languida CCUG 37842.</title>
        <authorList>
            <consortium name="The Broad Institute Genome Sequencing Platform"/>
            <person name="Earl A."/>
            <person name="Ward D."/>
            <person name="Feldgarden M."/>
            <person name="Gevers D."/>
            <person name="Huys G."/>
            <person name="Young S.K."/>
            <person name="Zeng Q."/>
            <person name="Gargeya S."/>
            <person name="Fitzgerald M."/>
            <person name="Haas B."/>
            <person name="Abouelleil A."/>
            <person name="Alvarado L."/>
            <person name="Arachchi H.M."/>
            <person name="Berlin A."/>
            <person name="Chapman S.B."/>
            <person name="Gearin G."/>
            <person name="Goldberg J."/>
            <person name="Griggs A."/>
            <person name="Gujja S."/>
            <person name="Hansen M."/>
            <person name="Heiman D."/>
            <person name="Howarth C."/>
            <person name="Larimer J."/>
            <person name="Lui A."/>
            <person name="MacDonald P.J.P."/>
            <person name="McCowen C."/>
            <person name="Montmayeur A."/>
            <person name="Murphy C."/>
            <person name="Neiman D."/>
            <person name="Pearson M."/>
            <person name="Priest M."/>
            <person name="Roberts A."/>
            <person name="Saif S."/>
            <person name="Shea T."/>
            <person name="Sisk P."/>
            <person name="Stolte C."/>
            <person name="Sykes S."/>
            <person name="Wortman J."/>
            <person name="Nusbaum C."/>
            <person name="Birren B."/>
        </authorList>
    </citation>
    <scope>NUCLEOTIDE SEQUENCE [LARGE SCALE GENOMIC DNA]</scope>
    <source>
        <strain evidence="10 11">CCUG 37842</strain>
    </source>
</reference>
<dbReference type="Pfam" id="PF03186">
    <property type="entry name" value="CobD_Cbib"/>
    <property type="match status" value="1"/>
</dbReference>
<proteinExistence type="inferred from homology"/>
<keyword evidence="11" id="KW-1185">Reference proteome</keyword>